<dbReference type="Proteomes" id="UP000219252">
    <property type="component" value="Unassembled WGS sequence"/>
</dbReference>
<protein>
    <submittedName>
        <fullName evidence="1">Uncharacterized protein</fullName>
    </submittedName>
</protein>
<sequence>MRLKLVDDIGITPEENRLIFDNGDMYRPIRTIECTNTVDTVVCYKINDDGTDGDCVVIKLYSDDGMWDDVEAEIFLRLVK</sequence>
<dbReference type="AlphaFoldDB" id="A0A285UKI6"/>
<accession>A0A285UKI6</accession>
<gene>
    <name evidence="1" type="ORF">SAMN05877842_1128</name>
</gene>
<proteinExistence type="predicted"/>
<name>A0A285UKI6_9BACL</name>
<dbReference type="EMBL" id="OBQC01000012">
    <property type="protein sequence ID" value="SOC42283.1"/>
    <property type="molecule type" value="Genomic_DNA"/>
</dbReference>
<evidence type="ECO:0000313" key="1">
    <source>
        <dbReference type="EMBL" id="SOC42283.1"/>
    </source>
</evidence>
<reference evidence="2" key="1">
    <citation type="submission" date="2017-08" db="EMBL/GenBank/DDBJ databases">
        <authorList>
            <person name="Varghese N."/>
            <person name="Submissions S."/>
        </authorList>
    </citation>
    <scope>NUCLEOTIDE SEQUENCE [LARGE SCALE GENOMIC DNA]</scope>
    <source>
        <strain evidence="2">JC23</strain>
    </source>
</reference>
<organism evidence="1 2">
    <name type="scientific">Ureibacillus acetophenoni</name>
    <dbReference type="NCBI Taxonomy" id="614649"/>
    <lineage>
        <taxon>Bacteria</taxon>
        <taxon>Bacillati</taxon>
        <taxon>Bacillota</taxon>
        <taxon>Bacilli</taxon>
        <taxon>Bacillales</taxon>
        <taxon>Caryophanaceae</taxon>
        <taxon>Ureibacillus</taxon>
    </lineage>
</organism>
<evidence type="ECO:0000313" key="2">
    <source>
        <dbReference type="Proteomes" id="UP000219252"/>
    </source>
</evidence>
<dbReference type="RefSeq" id="WP_097150368.1">
    <property type="nucleotide sequence ID" value="NZ_OBQC01000012.1"/>
</dbReference>
<keyword evidence="2" id="KW-1185">Reference proteome</keyword>